<gene>
    <name evidence="1" type="ORF">PAECIP111802_03935</name>
</gene>
<accession>A0ABN7TSD2</accession>
<dbReference type="EMBL" id="CAJVCE010000011">
    <property type="protein sequence ID" value="CAG7647279.1"/>
    <property type="molecule type" value="Genomic_DNA"/>
</dbReference>
<dbReference type="Proteomes" id="UP000730618">
    <property type="component" value="Unassembled WGS sequence"/>
</dbReference>
<organism evidence="1 2">
    <name type="scientific">Paenibacillus allorhizosphaerae</name>
    <dbReference type="NCBI Taxonomy" id="2849866"/>
    <lineage>
        <taxon>Bacteria</taxon>
        <taxon>Bacillati</taxon>
        <taxon>Bacillota</taxon>
        <taxon>Bacilli</taxon>
        <taxon>Bacillales</taxon>
        <taxon>Paenibacillaceae</taxon>
        <taxon>Paenibacillus</taxon>
    </lineage>
</organism>
<protein>
    <submittedName>
        <fullName evidence="1">Uncharacterized protein</fullName>
    </submittedName>
</protein>
<dbReference type="RefSeq" id="WP_218100230.1">
    <property type="nucleotide sequence ID" value="NZ_CAJVCE010000011.1"/>
</dbReference>
<evidence type="ECO:0000313" key="1">
    <source>
        <dbReference type="EMBL" id="CAG7647279.1"/>
    </source>
</evidence>
<name>A0ABN7TSD2_9BACL</name>
<proteinExistence type="predicted"/>
<evidence type="ECO:0000313" key="2">
    <source>
        <dbReference type="Proteomes" id="UP000730618"/>
    </source>
</evidence>
<comment type="caution">
    <text evidence="1">The sequence shown here is derived from an EMBL/GenBank/DDBJ whole genome shotgun (WGS) entry which is preliminary data.</text>
</comment>
<reference evidence="1 2" key="1">
    <citation type="submission" date="2021-06" db="EMBL/GenBank/DDBJ databases">
        <authorList>
            <person name="Criscuolo A."/>
        </authorList>
    </citation>
    <scope>NUCLEOTIDE SEQUENCE [LARGE SCALE GENOMIC DNA]</scope>
    <source>
        <strain evidence="2">CIP 111802</strain>
    </source>
</reference>
<keyword evidence="2" id="KW-1185">Reference proteome</keyword>
<sequence>MIAAKSKEAGLAKVYIPKKTAVEDNPLLDMKVLSNRALELQYKYMTVIQSVKTFEEVKEATVKKVELAGGIHGEWIGDKAGLPKNRLFRFQIDSCYIVLEDMRNLPEREVQAIAESFALLR</sequence>